<name>A0AAE3R9T6_9BACT</name>
<evidence type="ECO:0000313" key="2">
    <source>
        <dbReference type="Proteomes" id="UP001232063"/>
    </source>
</evidence>
<proteinExistence type="predicted"/>
<evidence type="ECO:0000313" key="1">
    <source>
        <dbReference type="EMBL" id="MDJ1503407.1"/>
    </source>
</evidence>
<dbReference type="RefSeq" id="WP_314514029.1">
    <property type="nucleotide sequence ID" value="NZ_JASJOU010000008.1"/>
</dbReference>
<organism evidence="1 2">
    <name type="scientific">Xanthocytophaga agilis</name>
    <dbReference type="NCBI Taxonomy" id="3048010"/>
    <lineage>
        <taxon>Bacteria</taxon>
        <taxon>Pseudomonadati</taxon>
        <taxon>Bacteroidota</taxon>
        <taxon>Cytophagia</taxon>
        <taxon>Cytophagales</taxon>
        <taxon>Rhodocytophagaceae</taxon>
        <taxon>Xanthocytophaga</taxon>
    </lineage>
</organism>
<sequence length="148" mass="16801">MSKQLSEYTITAKVSKNGSVKYLIHEQHRNTSFKNRKSQWLISESDEVACFDNAYNSGWLDGSYVCWGLKIDTSNSLEVIGHATDNTELKIAKFVDSNNNEAWHGYPAHYQDKPQDRPSESILSKWVVGNLISKSKMTKILRGITCNL</sequence>
<keyword evidence="2" id="KW-1185">Reference proteome</keyword>
<dbReference type="EMBL" id="JASJOU010000008">
    <property type="protein sequence ID" value="MDJ1503407.1"/>
    <property type="molecule type" value="Genomic_DNA"/>
</dbReference>
<gene>
    <name evidence="1" type="ORF">QNI22_22245</name>
</gene>
<comment type="caution">
    <text evidence="1">The sequence shown here is derived from an EMBL/GenBank/DDBJ whole genome shotgun (WGS) entry which is preliminary data.</text>
</comment>
<dbReference type="Proteomes" id="UP001232063">
    <property type="component" value="Unassembled WGS sequence"/>
</dbReference>
<protein>
    <submittedName>
        <fullName evidence="1">Uncharacterized protein</fullName>
    </submittedName>
</protein>
<reference evidence="1" key="1">
    <citation type="submission" date="2023-05" db="EMBL/GenBank/DDBJ databases">
        <authorList>
            <person name="Zhang X."/>
        </authorList>
    </citation>
    <scope>NUCLEOTIDE SEQUENCE</scope>
    <source>
        <strain evidence="1">BD1B2-1</strain>
    </source>
</reference>
<dbReference type="AlphaFoldDB" id="A0AAE3R9T6"/>
<accession>A0AAE3R9T6</accession>